<dbReference type="Gene3D" id="6.10.140.1990">
    <property type="match status" value="1"/>
</dbReference>
<keyword evidence="2 3" id="KW-0175">Coiled coil</keyword>
<dbReference type="Gene3D" id="2.40.30.170">
    <property type="match status" value="1"/>
</dbReference>
<dbReference type="GO" id="GO:0030313">
    <property type="term" value="C:cell envelope"/>
    <property type="evidence" value="ECO:0007669"/>
    <property type="project" value="UniProtKB-SubCell"/>
</dbReference>
<evidence type="ECO:0000259" key="5">
    <source>
        <dbReference type="Pfam" id="PF25881"/>
    </source>
</evidence>
<dbReference type="InterPro" id="IPR030190">
    <property type="entry name" value="MacA_alpha-hairpin_sf"/>
</dbReference>
<evidence type="ECO:0000256" key="2">
    <source>
        <dbReference type="ARBA" id="ARBA00023054"/>
    </source>
</evidence>
<evidence type="ECO:0000256" key="3">
    <source>
        <dbReference type="SAM" id="Coils"/>
    </source>
</evidence>
<feature type="domain" description="YbhG-like alpha-helical hairpin" evidence="5">
    <location>
        <begin position="71"/>
        <end position="192"/>
    </location>
</feature>
<name>A0A4R3Y3U6_9PROT</name>
<dbReference type="RefSeq" id="WP_124945283.1">
    <property type="nucleotide sequence ID" value="NZ_BHVT01000009.1"/>
</dbReference>
<dbReference type="AlphaFoldDB" id="A0A4R3Y3U6"/>
<comment type="caution">
    <text evidence="6">The sequence shown here is derived from an EMBL/GenBank/DDBJ whole genome shotgun (WGS) entry which is preliminary data.</text>
</comment>
<gene>
    <name evidence="6" type="ORF">EDC63_10788</name>
</gene>
<dbReference type="GO" id="GO:1990961">
    <property type="term" value="P:xenobiotic detoxification by transmembrane export across the plasma membrane"/>
    <property type="evidence" value="ECO:0007669"/>
    <property type="project" value="InterPro"/>
</dbReference>
<proteinExistence type="predicted"/>
<dbReference type="InterPro" id="IPR050465">
    <property type="entry name" value="UPF0194_transport"/>
</dbReference>
<dbReference type="Pfam" id="PF25881">
    <property type="entry name" value="HH_YBHG"/>
    <property type="match status" value="1"/>
</dbReference>
<evidence type="ECO:0000313" key="7">
    <source>
        <dbReference type="Proteomes" id="UP000295367"/>
    </source>
</evidence>
<dbReference type="EMBL" id="SMCO01000007">
    <property type="protein sequence ID" value="TCV86400.1"/>
    <property type="molecule type" value="Genomic_DNA"/>
</dbReference>
<dbReference type="SUPFAM" id="SSF111369">
    <property type="entry name" value="HlyD-like secretion proteins"/>
    <property type="match status" value="1"/>
</dbReference>
<dbReference type="Gene3D" id="2.40.50.100">
    <property type="match status" value="1"/>
</dbReference>
<evidence type="ECO:0000256" key="4">
    <source>
        <dbReference type="SAM" id="SignalP"/>
    </source>
</evidence>
<sequence>MYKAGMIASALSLALVGCSAQPSNVYQGYAEGEFLRVAAPYAGSLIALNVQRGNQVQKSAPIFVLEQENEKAARMEAEERLHRTEFQLENLRKGKRPSELAAIRAQRDQVQASLKQSEQDFRRDEKLAATGFISQQKLEAGRTALISNRARIAELNAQLATAQLSARSDEIRAAESDVAAAQATLKQAEWKLAQKSITSPATGLVQDTLYVKGEWVPAGSPVVSLLPPENIKVRFFVTENTLGSLHLSQKVKISCDSCGPAIAAVISYISPQAEYTPPVIYSKENRSKLVFLIEARTSPADAVKLHPGQPVDVVL</sequence>
<keyword evidence="4" id="KW-0732">Signal</keyword>
<evidence type="ECO:0000313" key="6">
    <source>
        <dbReference type="EMBL" id="TCV86400.1"/>
    </source>
</evidence>
<dbReference type="InterPro" id="IPR059052">
    <property type="entry name" value="HH_YbhG-like"/>
</dbReference>
<keyword evidence="7" id="KW-1185">Reference proteome</keyword>
<dbReference type="Gene3D" id="1.10.287.470">
    <property type="entry name" value="Helix hairpin bin"/>
    <property type="match status" value="1"/>
</dbReference>
<dbReference type="PROSITE" id="PS51257">
    <property type="entry name" value="PROKAR_LIPOPROTEIN"/>
    <property type="match status" value="1"/>
</dbReference>
<dbReference type="PANTHER" id="PTHR32347:SF23">
    <property type="entry name" value="BLL5650 PROTEIN"/>
    <property type="match status" value="1"/>
</dbReference>
<dbReference type="GO" id="GO:0019898">
    <property type="term" value="C:extrinsic component of membrane"/>
    <property type="evidence" value="ECO:0007669"/>
    <property type="project" value="InterPro"/>
</dbReference>
<organism evidence="6 7">
    <name type="scientific">Sulfurirhabdus autotrophica</name>
    <dbReference type="NCBI Taxonomy" id="1706046"/>
    <lineage>
        <taxon>Bacteria</taxon>
        <taxon>Pseudomonadati</taxon>
        <taxon>Pseudomonadota</taxon>
        <taxon>Betaproteobacteria</taxon>
        <taxon>Nitrosomonadales</taxon>
        <taxon>Sulfuricellaceae</taxon>
        <taxon>Sulfurirhabdus</taxon>
    </lineage>
</organism>
<dbReference type="Proteomes" id="UP000295367">
    <property type="component" value="Unassembled WGS sequence"/>
</dbReference>
<comment type="subcellular location">
    <subcellularLocation>
        <location evidence="1">Cell envelope</location>
    </subcellularLocation>
</comment>
<protein>
    <submittedName>
        <fullName evidence="6">HlyD family secretion protein</fullName>
    </submittedName>
</protein>
<accession>A0A4R3Y3U6</accession>
<feature type="chain" id="PRO_5020687098" evidence="4">
    <location>
        <begin position="21"/>
        <end position="315"/>
    </location>
</feature>
<reference evidence="6 7" key="1">
    <citation type="submission" date="2019-03" db="EMBL/GenBank/DDBJ databases">
        <title>Genomic Encyclopedia of Type Strains, Phase IV (KMG-IV): sequencing the most valuable type-strain genomes for metagenomic binning, comparative biology and taxonomic classification.</title>
        <authorList>
            <person name="Goeker M."/>
        </authorList>
    </citation>
    <scope>NUCLEOTIDE SEQUENCE [LARGE SCALE GENOMIC DNA]</scope>
    <source>
        <strain evidence="6 7">DSM 100309</strain>
    </source>
</reference>
<evidence type="ECO:0000256" key="1">
    <source>
        <dbReference type="ARBA" id="ARBA00004196"/>
    </source>
</evidence>
<dbReference type="GO" id="GO:1990195">
    <property type="term" value="C:macrolide transmembrane transporter complex"/>
    <property type="evidence" value="ECO:0007669"/>
    <property type="project" value="InterPro"/>
</dbReference>
<feature type="coiled-coil region" evidence="3">
    <location>
        <begin position="65"/>
        <end position="120"/>
    </location>
</feature>
<feature type="signal peptide" evidence="4">
    <location>
        <begin position="1"/>
        <end position="20"/>
    </location>
</feature>
<dbReference type="PANTHER" id="PTHR32347">
    <property type="entry name" value="EFFLUX SYSTEM COMPONENT YKNX-RELATED"/>
    <property type="match status" value="1"/>
</dbReference>
<dbReference type="OrthoDB" id="8558741at2"/>